<keyword evidence="2" id="KW-1185">Reference proteome</keyword>
<dbReference type="AlphaFoldDB" id="A0A923MI20"/>
<comment type="caution">
    <text evidence="1">The sequence shown here is derived from an EMBL/GenBank/DDBJ whole genome shotgun (WGS) entry which is preliminary data.</text>
</comment>
<sequence length="64" mass="6843">MTKEDFDPLAFTTAVNTLAVAIAQNLSEDELALLTAVLVQLTGTLTTITVQQTLYGKQKDGQTS</sequence>
<protein>
    <submittedName>
        <fullName evidence="1">Uncharacterized protein</fullName>
    </submittedName>
</protein>
<dbReference type="Proteomes" id="UP000620327">
    <property type="component" value="Unassembled WGS sequence"/>
</dbReference>
<evidence type="ECO:0000313" key="1">
    <source>
        <dbReference type="EMBL" id="MBC5769322.1"/>
    </source>
</evidence>
<accession>A0A923MI20</accession>
<dbReference type="RefSeq" id="WP_187013700.1">
    <property type="nucleotide sequence ID" value="NZ_JACOQI010000002.1"/>
</dbReference>
<organism evidence="1 2">
    <name type="scientific">Dysosmobacter segnis</name>
    <dbReference type="NCBI Taxonomy" id="2763042"/>
    <lineage>
        <taxon>Bacteria</taxon>
        <taxon>Bacillati</taxon>
        <taxon>Bacillota</taxon>
        <taxon>Clostridia</taxon>
        <taxon>Eubacteriales</taxon>
        <taxon>Oscillospiraceae</taxon>
        <taxon>Dysosmobacter</taxon>
    </lineage>
</organism>
<gene>
    <name evidence="1" type="ORF">H8Z83_03045</name>
</gene>
<dbReference type="EMBL" id="JACOQI010000002">
    <property type="protein sequence ID" value="MBC5769322.1"/>
    <property type="molecule type" value="Genomic_DNA"/>
</dbReference>
<proteinExistence type="predicted"/>
<evidence type="ECO:0000313" key="2">
    <source>
        <dbReference type="Proteomes" id="UP000620327"/>
    </source>
</evidence>
<reference evidence="1" key="1">
    <citation type="submission" date="2020-08" db="EMBL/GenBank/DDBJ databases">
        <title>Genome public.</title>
        <authorList>
            <person name="Liu C."/>
            <person name="Sun Q."/>
        </authorList>
    </citation>
    <scope>NUCLEOTIDE SEQUENCE</scope>
    <source>
        <strain evidence="1">BX15</strain>
    </source>
</reference>
<name>A0A923MI20_9FIRM</name>